<dbReference type="Gene3D" id="2.40.128.270">
    <property type="match status" value="1"/>
</dbReference>
<dbReference type="Pfam" id="PF13648">
    <property type="entry name" value="Lipocalin_4"/>
    <property type="match status" value="1"/>
</dbReference>
<evidence type="ECO:0000256" key="1">
    <source>
        <dbReference type="SAM" id="SignalP"/>
    </source>
</evidence>
<feature type="domain" description="Lipocalin-like" evidence="2">
    <location>
        <begin position="28"/>
        <end position="131"/>
    </location>
</feature>
<dbReference type="RefSeq" id="WP_377111963.1">
    <property type="nucleotide sequence ID" value="NZ_JBHTHZ010000002.1"/>
</dbReference>
<proteinExistence type="predicted"/>
<comment type="caution">
    <text evidence="3">The sequence shown here is derived from an EMBL/GenBank/DDBJ whole genome shotgun (WGS) entry which is preliminary data.</text>
</comment>
<evidence type="ECO:0000313" key="4">
    <source>
        <dbReference type="Proteomes" id="UP001597010"/>
    </source>
</evidence>
<dbReference type="InterPro" id="IPR024311">
    <property type="entry name" value="Lipocalin-like"/>
</dbReference>
<feature type="chain" id="PRO_5045221587" evidence="1">
    <location>
        <begin position="20"/>
        <end position="145"/>
    </location>
</feature>
<dbReference type="Proteomes" id="UP001597010">
    <property type="component" value="Unassembled WGS sequence"/>
</dbReference>
<reference evidence="4" key="1">
    <citation type="journal article" date="2019" name="Int. J. Syst. Evol. Microbiol.">
        <title>The Global Catalogue of Microorganisms (GCM) 10K type strain sequencing project: providing services to taxonomists for standard genome sequencing and annotation.</title>
        <authorList>
            <consortium name="The Broad Institute Genomics Platform"/>
            <consortium name="The Broad Institute Genome Sequencing Center for Infectious Disease"/>
            <person name="Wu L."/>
            <person name="Ma J."/>
        </authorList>
    </citation>
    <scope>NUCLEOTIDE SEQUENCE [LARGE SCALE GENOMIC DNA]</scope>
    <source>
        <strain evidence="4">CCUG 61484</strain>
    </source>
</reference>
<keyword evidence="4" id="KW-1185">Reference proteome</keyword>
<dbReference type="InterPro" id="IPR038670">
    <property type="entry name" value="HslJ-like_sf"/>
</dbReference>
<organism evidence="3 4">
    <name type="scientific">Mucilaginibacter litoreus</name>
    <dbReference type="NCBI Taxonomy" id="1048221"/>
    <lineage>
        <taxon>Bacteria</taxon>
        <taxon>Pseudomonadati</taxon>
        <taxon>Bacteroidota</taxon>
        <taxon>Sphingobacteriia</taxon>
        <taxon>Sphingobacteriales</taxon>
        <taxon>Sphingobacteriaceae</taxon>
        <taxon>Mucilaginibacter</taxon>
    </lineage>
</organism>
<feature type="signal peptide" evidence="1">
    <location>
        <begin position="1"/>
        <end position="19"/>
    </location>
</feature>
<dbReference type="EMBL" id="JBHTHZ010000002">
    <property type="protein sequence ID" value="MFD0792931.1"/>
    <property type="molecule type" value="Genomic_DNA"/>
</dbReference>
<accession>A0ABW3AR11</accession>
<sequence>MKVKLITSGVITLALSAFTSPSTPEKDIIGTWKIDDASVNTTVKHTIAKIIETNPDAAEQIEEHKDEIVDLVKGLRVVFRQDKTYESQSAQGTNAGTWEITDKGHTLKIDRKDGKNRKDSILEISATRLKLINRSLGDTAVFVHP</sequence>
<protein>
    <submittedName>
        <fullName evidence="3">Lipocalin-like domain-containing protein</fullName>
    </submittedName>
</protein>
<evidence type="ECO:0000313" key="3">
    <source>
        <dbReference type="EMBL" id="MFD0792931.1"/>
    </source>
</evidence>
<name>A0ABW3AR11_9SPHI</name>
<gene>
    <name evidence="3" type="ORF">ACFQZX_04840</name>
</gene>
<keyword evidence="1" id="KW-0732">Signal</keyword>
<evidence type="ECO:0000259" key="2">
    <source>
        <dbReference type="Pfam" id="PF13648"/>
    </source>
</evidence>